<accession>A0A841GMN8</accession>
<gene>
    <name evidence="1" type="ORF">HNP65_000862</name>
</gene>
<comment type="caution">
    <text evidence="1">The sequence shown here is derived from an EMBL/GenBank/DDBJ whole genome shotgun (WGS) entry which is preliminary data.</text>
</comment>
<dbReference type="AlphaFoldDB" id="A0A841GMN8"/>
<protein>
    <submittedName>
        <fullName evidence="1">Uncharacterized protein</fullName>
    </submittedName>
</protein>
<name>A0A841GMN8_9BACT</name>
<organism evidence="1 2">
    <name type="scientific">Thermosipho japonicus</name>
    <dbReference type="NCBI Taxonomy" id="90323"/>
    <lineage>
        <taxon>Bacteria</taxon>
        <taxon>Thermotogati</taxon>
        <taxon>Thermotogota</taxon>
        <taxon>Thermotogae</taxon>
        <taxon>Thermotogales</taxon>
        <taxon>Fervidobacteriaceae</taxon>
        <taxon>Thermosipho</taxon>
    </lineage>
</organism>
<keyword evidence="2" id="KW-1185">Reference proteome</keyword>
<reference evidence="1 2" key="1">
    <citation type="submission" date="2020-08" db="EMBL/GenBank/DDBJ databases">
        <title>Genomic Encyclopedia of Type Strains, Phase IV (KMG-IV): sequencing the most valuable type-strain genomes for metagenomic binning, comparative biology and taxonomic classification.</title>
        <authorList>
            <person name="Goeker M."/>
        </authorList>
    </citation>
    <scope>NUCLEOTIDE SEQUENCE [LARGE SCALE GENOMIC DNA]</scope>
    <source>
        <strain evidence="1 2">DSM 13481</strain>
    </source>
</reference>
<evidence type="ECO:0000313" key="2">
    <source>
        <dbReference type="Proteomes" id="UP000555828"/>
    </source>
</evidence>
<dbReference type="RefSeq" id="WP_184619104.1">
    <property type="nucleotide sequence ID" value="NZ_JACHEX010000002.1"/>
</dbReference>
<evidence type="ECO:0000313" key="1">
    <source>
        <dbReference type="EMBL" id="MBB6062424.1"/>
    </source>
</evidence>
<dbReference type="EMBL" id="JACHEX010000002">
    <property type="protein sequence ID" value="MBB6062424.1"/>
    <property type="molecule type" value="Genomic_DNA"/>
</dbReference>
<dbReference type="Proteomes" id="UP000555828">
    <property type="component" value="Unassembled WGS sequence"/>
</dbReference>
<sequence length="161" mass="18665">MRILLSNSFLVEEFEPDVWVTSDFENLQIPYTLFYNGQAVFIYDHFKFVDTILNNSEKIIDFGFFKAGILVGSSISVAENYLKDVELFIVFDKTNYTSKFLLRKAQTIVASDISGKTILSLFIYKDKTNYIKTLPNIGIVDDSMSHVLWEKEFKESKRVEI</sequence>
<proteinExistence type="predicted"/>